<dbReference type="EC" id="2.4.-.-" evidence="2"/>
<gene>
    <name evidence="2" type="ORF">H9697_09070</name>
</gene>
<reference evidence="2" key="2">
    <citation type="submission" date="2021-04" db="EMBL/GenBank/DDBJ databases">
        <authorList>
            <person name="Gilroy R."/>
        </authorList>
    </citation>
    <scope>NUCLEOTIDE SEQUENCE</scope>
    <source>
        <strain evidence="2">CHK196-7946</strain>
    </source>
</reference>
<dbReference type="GO" id="GO:0016757">
    <property type="term" value="F:glycosyltransferase activity"/>
    <property type="evidence" value="ECO:0007669"/>
    <property type="project" value="UniProtKB-KW"/>
</dbReference>
<accession>A0A9D2QBQ5</accession>
<dbReference type="EMBL" id="DWVY01000047">
    <property type="protein sequence ID" value="HJC75077.1"/>
    <property type="molecule type" value="Genomic_DNA"/>
</dbReference>
<dbReference type="CDD" id="cd02511">
    <property type="entry name" value="Beta4Glucosyltransferase"/>
    <property type="match status" value="1"/>
</dbReference>
<sequence>MITISLCMIVRDEEEVLGRCLDSVRNLVDEIIIVDTGSADRTKEVAAAYTDQIYDFVWVDDFAAARNYALEKGRMRYLMWLDADDVIPAEETGKFLEMKERISDEDVIMMPYITAFDENGKASFFYYRERIVKNDAGFFFKGKVHEVIQPSGKIYYSDIPVEHRKPRVKQGGGERNLRIYEKMEKTGEYFDSRALYYYGRELMFHGKYEKGADLLSRFLARPDGWMENKIDAARQLAVCYYGMGEEQKALHALLHAFEYDVPRGEICCDLGRHFQDREKYEQAVFWYKQALSAKKAPETGAFVEEDCYGFLPAISLCVCYDRLGDKKEAERYNELAGSFRPESPYYLSNKRYFEQKAE</sequence>
<dbReference type="Gene3D" id="1.25.40.10">
    <property type="entry name" value="Tetratricopeptide repeat domain"/>
    <property type="match status" value="2"/>
</dbReference>
<dbReference type="Proteomes" id="UP000823902">
    <property type="component" value="Unassembled WGS sequence"/>
</dbReference>
<evidence type="ECO:0000313" key="2">
    <source>
        <dbReference type="EMBL" id="HJC75077.1"/>
    </source>
</evidence>
<dbReference type="Pfam" id="PF00535">
    <property type="entry name" value="Glycos_transf_2"/>
    <property type="match status" value="1"/>
</dbReference>
<dbReference type="Gene3D" id="3.90.550.10">
    <property type="entry name" value="Spore Coat Polysaccharide Biosynthesis Protein SpsA, Chain A"/>
    <property type="match status" value="1"/>
</dbReference>
<dbReference type="AlphaFoldDB" id="A0A9D2QBQ5"/>
<comment type="caution">
    <text evidence="2">The sequence shown here is derived from an EMBL/GenBank/DDBJ whole genome shotgun (WGS) entry which is preliminary data.</text>
</comment>
<keyword evidence="2" id="KW-0808">Transferase</keyword>
<keyword evidence="2" id="KW-0328">Glycosyltransferase</keyword>
<dbReference type="SUPFAM" id="SSF48452">
    <property type="entry name" value="TPR-like"/>
    <property type="match status" value="1"/>
</dbReference>
<name>A0A9D2QBQ5_9FIRM</name>
<dbReference type="InterPro" id="IPR029044">
    <property type="entry name" value="Nucleotide-diphossugar_trans"/>
</dbReference>
<feature type="domain" description="Glycosyltransferase 2-like" evidence="1">
    <location>
        <begin position="5"/>
        <end position="115"/>
    </location>
</feature>
<dbReference type="InterPro" id="IPR011990">
    <property type="entry name" value="TPR-like_helical_dom_sf"/>
</dbReference>
<dbReference type="PANTHER" id="PTHR43630">
    <property type="entry name" value="POLY-BETA-1,6-N-ACETYL-D-GLUCOSAMINE SYNTHASE"/>
    <property type="match status" value="1"/>
</dbReference>
<dbReference type="PANTHER" id="PTHR43630:SF2">
    <property type="entry name" value="GLYCOSYLTRANSFERASE"/>
    <property type="match status" value="1"/>
</dbReference>
<reference evidence="2" key="1">
    <citation type="journal article" date="2021" name="PeerJ">
        <title>Extensive microbial diversity within the chicken gut microbiome revealed by metagenomics and culture.</title>
        <authorList>
            <person name="Gilroy R."/>
            <person name="Ravi A."/>
            <person name="Getino M."/>
            <person name="Pursley I."/>
            <person name="Horton D.L."/>
            <person name="Alikhan N.F."/>
            <person name="Baker D."/>
            <person name="Gharbi K."/>
            <person name="Hall N."/>
            <person name="Watson M."/>
            <person name="Adriaenssens E.M."/>
            <person name="Foster-Nyarko E."/>
            <person name="Jarju S."/>
            <person name="Secka A."/>
            <person name="Antonio M."/>
            <person name="Oren A."/>
            <person name="Chaudhuri R.R."/>
            <person name="La Ragione R."/>
            <person name="Hildebrand F."/>
            <person name="Pallen M.J."/>
        </authorList>
    </citation>
    <scope>NUCLEOTIDE SEQUENCE</scope>
    <source>
        <strain evidence="2">CHK196-7946</strain>
    </source>
</reference>
<organism evidence="2 3">
    <name type="scientific">Candidatus Mediterraneibacter faecavium</name>
    <dbReference type="NCBI Taxonomy" id="2838668"/>
    <lineage>
        <taxon>Bacteria</taxon>
        <taxon>Bacillati</taxon>
        <taxon>Bacillota</taxon>
        <taxon>Clostridia</taxon>
        <taxon>Lachnospirales</taxon>
        <taxon>Lachnospiraceae</taxon>
        <taxon>Mediterraneibacter</taxon>
    </lineage>
</organism>
<evidence type="ECO:0000313" key="3">
    <source>
        <dbReference type="Proteomes" id="UP000823902"/>
    </source>
</evidence>
<dbReference type="SUPFAM" id="SSF53448">
    <property type="entry name" value="Nucleotide-diphospho-sugar transferases"/>
    <property type="match status" value="1"/>
</dbReference>
<proteinExistence type="predicted"/>
<dbReference type="InterPro" id="IPR001173">
    <property type="entry name" value="Glyco_trans_2-like"/>
</dbReference>
<protein>
    <submittedName>
        <fullName evidence="2">Glycosyltransferase</fullName>
        <ecNumber evidence="2">2.4.-.-</ecNumber>
    </submittedName>
</protein>
<evidence type="ECO:0000259" key="1">
    <source>
        <dbReference type="Pfam" id="PF00535"/>
    </source>
</evidence>